<dbReference type="SUPFAM" id="SSF53474">
    <property type="entry name" value="alpha/beta-Hydrolases"/>
    <property type="match status" value="1"/>
</dbReference>
<dbReference type="Pfam" id="PF00756">
    <property type="entry name" value="Esterase"/>
    <property type="match status" value="1"/>
</dbReference>
<dbReference type="PANTHER" id="PTHR48098:SF3">
    <property type="entry name" value="IRON(III) ENTEROBACTIN ESTERASE"/>
    <property type="match status" value="1"/>
</dbReference>
<proteinExistence type="predicted"/>
<evidence type="ECO:0000313" key="2">
    <source>
        <dbReference type="Proteomes" id="UP000027822"/>
    </source>
</evidence>
<gene>
    <name evidence="1" type="ORF">BAMA_17605</name>
</gene>
<dbReference type="RefSeq" id="WP_034637621.1">
    <property type="nucleotide sequence ID" value="NZ_CBCSJC010000003.1"/>
</dbReference>
<dbReference type="STRING" id="574376.BAMA_17605"/>
<dbReference type="PANTHER" id="PTHR48098">
    <property type="entry name" value="ENTEROCHELIN ESTERASE-RELATED"/>
    <property type="match status" value="1"/>
</dbReference>
<dbReference type="Gene3D" id="3.40.50.1820">
    <property type="entry name" value="alpha/beta hydrolase"/>
    <property type="match status" value="1"/>
</dbReference>
<keyword evidence="2" id="KW-1185">Reference proteome</keyword>
<dbReference type="eggNOG" id="COG2382">
    <property type="taxonomic scope" value="Bacteria"/>
</dbReference>
<dbReference type="InterPro" id="IPR050583">
    <property type="entry name" value="Mycobacterial_A85_antigen"/>
</dbReference>
<dbReference type="AlphaFoldDB" id="A0A073K185"/>
<reference evidence="1 2" key="1">
    <citation type="submission" date="2014-06" db="EMBL/GenBank/DDBJ databases">
        <title>Draft genome sequence of Bacillus manliponensis JCM 15802 (MCCC 1A00708).</title>
        <authorList>
            <person name="Lai Q."/>
            <person name="Liu Y."/>
            <person name="Shao Z."/>
        </authorList>
    </citation>
    <scope>NUCLEOTIDE SEQUENCE [LARGE SCALE GENOMIC DNA]</scope>
    <source>
        <strain evidence="1 2">JCM 15802</strain>
    </source>
</reference>
<dbReference type="Proteomes" id="UP000027822">
    <property type="component" value="Unassembled WGS sequence"/>
</dbReference>
<protein>
    <recommendedName>
        <fullName evidence="3">Acetyl esterase</fullName>
    </recommendedName>
</protein>
<evidence type="ECO:0000313" key="1">
    <source>
        <dbReference type="EMBL" id="KEK20255.1"/>
    </source>
</evidence>
<sequence>MKQTMGKLEEISFYSTALQEDVQLLVYLPANFTPLHKHTVVIAQDGKDYIQFGKAHRVVEQLRETEEIDRTIIVGIPYKNPADRKEKYHPNGSQNAAYIRFLSHELVSYLDEQYPTYQMGKGRVLIGDSLGGTVSLMAALMYPHTFGKVIMQSPFVNEDVLEKVRSFKQPETLDLYHIIGTEETAVKTTDGNISDFVTPNRELHALLNEKGYSCYYEEFEGDHTWKYWQKNVPHAFQTMLSMK</sequence>
<name>A0A073K185_9BACI</name>
<accession>A0A073K185</accession>
<dbReference type="InterPro" id="IPR029058">
    <property type="entry name" value="AB_hydrolase_fold"/>
</dbReference>
<dbReference type="InterPro" id="IPR000801">
    <property type="entry name" value="Esterase-like"/>
</dbReference>
<comment type="caution">
    <text evidence="1">The sequence shown here is derived from an EMBL/GenBank/DDBJ whole genome shotgun (WGS) entry which is preliminary data.</text>
</comment>
<dbReference type="OrthoDB" id="9803578at2"/>
<organism evidence="1 2">
    <name type="scientific">Bacillus manliponensis</name>
    <dbReference type="NCBI Taxonomy" id="574376"/>
    <lineage>
        <taxon>Bacteria</taxon>
        <taxon>Bacillati</taxon>
        <taxon>Bacillota</taxon>
        <taxon>Bacilli</taxon>
        <taxon>Bacillales</taxon>
        <taxon>Bacillaceae</taxon>
        <taxon>Bacillus</taxon>
        <taxon>Bacillus cereus group</taxon>
    </lineage>
</organism>
<dbReference type="EMBL" id="JOTN01000004">
    <property type="protein sequence ID" value="KEK20255.1"/>
    <property type="molecule type" value="Genomic_DNA"/>
</dbReference>
<evidence type="ECO:0008006" key="3">
    <source>
        <dbReference type="Google" id="ProtNLM"/>
    </source>
</evidence>